<dbReference type="Proteomes" id="UP000321787">
    <property type="component" value="Unassembled WGS sequence"/>
</dbReference>
<dbReference type="AlphaFoldDB" id="A0A510UIT8"/>
<comment type="pathway">
    <text evidence="4">Cofactor biosynthesis; ubiquinone biosynthesis.</text>
</comment>
<comment type="catalytic activity">
    <reaction evidence="4">
        <text>chorismate = 4-hydroxybenzoate + pyruvate</text>
        <dbReference type="Rhea" id="RHEA:16505"/>
        <dbReference type="ChEBI" id="CHEBI:15361"/>
        <dbReference type="ChEBI" id="CHEBI:17879"/>
        <dbReference type="ChEBI" id="CHEBI:29748"/>
        <dbReference type="EC" id="4.1.3.40"/>
    </reaction>
</comment>
<dbReference type="Pfam" id="PF04345">
    <property type="entry name" value="Chor_lyase"/>
    <property type="match status" value="1"/>
</dbReference>
<dbReference type="HAMAP" id="MF_01632">
    <property type="entry name" value="UbiC"/>
    <property type="match status" value="1"/>
</dbReference>
<dbReference type="GO" id="GO:0005829">
    <property type="term" value="C:cytosol"/>
    <property type="evidence" value="ECO:0007669"/>
    <property type="project" value="TreeGrafter"/>
</dbReference>
<dbReference type="InterPro" id="IPR007440">
    <property type="entry name" value="Chorismate--pyruvate_lyase"/>
</dbReference>
<comment type="function">
    <text evidence="4">Removes the pyruvyl group from chorismate, with concomitant aromatization of the ring, to provide 4-hydroxybenzoate (4HB) for the ubiquinone pathway.</text>
</comment>
<dbReference type="PANTHER" id="PTHR38683:SF1">
    <property type="entry name" value="CHORISMATE PYRUVATE-LYASE"/>
    <property type="match status" value="1"/>
</dbReference>
<dbReference type="SUPFAM" id="SSF64288">
    <property type="entry name" value="Chorismate lyase-like"/>
    <property type="match status" value="1"/>
</dbReference>
<comment type="subcellular location">
    <subcellularLocation>
        <location evidence="4">Cytoplasm</location>
    </subcellularLocation>
</comment>
<evidence type="ECO:0000256" key="3">
    <source>
        <dbReference type="ARBA" id="ARBA00023239"/>
    </source>
</evidence>
<gene>
    <name evidence="4 5" type="primary">ubiC</name>
    <name evidence="5" type="ORF">AFI02nite_24950</name>
</gene>
<evidence type="ECO:0000256" key="1">
    <source>
        <dbReference type="ARBA" id="ARBA00022490"/>
    </source>
</evidence>
<dbReference type="UniPathway" id="UPA00232"/>
<dbReference type="GO" id="GO:0008813">
    <property type="term" value="F:chorismate lyase activity"/>
    <property type="evidence" value="ECO:0007669"/>
    <property type="project" value="UniProtKB-UniRule"/>
</dbReference>
<dbReference type="GO" id="GO:0006744">
    <property type="term" value="P:ubiquinone biosynthetic process"/>
    <property type="evidence" value="ECO:0007669"/>
    <property type="project" value="UniProtKB-UniRule"/>
</dbReference>
<dbReference type="Gene3D" id="3.40.1410.10">
    <property type="entry name" value="Chorismate lyase-like"/>
    <property type="match status" value="1"/>
</dbReference>
<dbReference type="InterPro" id="IPR028978">
    <property type="entry name" value="Chorismate_lyase_/UTRA_dom_sf"/>
</dbReference>
<evidence type="ECO:0000313" key="5">
    <source>
        <dbReference type="EMBL" id="GEK14459.1"/>
    </source>
</evidence>
<comment type="caution">
    <text evidence="5">The sequence shown here is derived from an EMBL/GenBank/DDBJ whole genome shotgun (WGS) entry which is preliminary data.</text>
</comment>
<sequence>MISLSFSNPFISQFILLLDTIVGSCEKKLTTIFQYKAIYVKDVIENMSDINSWCASVLKRVQWQEADTFECSNDLQRYWLLGLDSLSRRLEQHCHVLSVSVLDNTHVNPDKLTVEEEALLSGEVCLRRKVILKGDQQSWVYGRTLIPLSSLQDQPHDLTRQGHTPLGITVFSAQSAHRDKLQVGTIMTERGELFARRSRLWMNNKPMLVAELFLPEAPIYSKEVES</sequence>
<dbReference type="EMBL" id="BJTZ01000015">
    <property type="protein sequence ID" value="GEK14459.1"/>
    <property type="molecule type" value="Genomic_DNA"/>
</dbReference>
<organism evidence="5 6">
    <name type="scientific">Aliivibrio fischeri</name>
    <name type="common">Vibrio fischeri</name>
    <dbReference type="NCBI Taxonomy" id="668"/>
    <lineage>
        <taxon>Bacteria</taxon>
        <taxon>Pseudomonadati</taxon>
        <taxon>Pseudomonadota</taxon>
        <taxon>Gammaproteobacteria</taxon>
        <taxon>Vibrionales</taxon>
        <taxon>Vibrionaceae</taxon>
        <taxon>Aliivibrio</taxon>
    </lineage>
</organism>
<protein>
    <recommendedName>
        <fullName evidence="4">Probable chorismate pyruvate-lyase</fullName>
        <shortName evidence="4">CL</shortName>
        <shortName evidence="4">CPL</shortName>
        <ecNumber evidence="4">4.1.3.40</ecNumber>
    </recommendedName>
</protein>
<feature type="binding site" evidence="4">
    <location>
        <position position="166"/>
    </location>
    <ligand>
        <name>substrate</name>
    </ligand>
</feature>
<feature type="binding site" evidence="4">
    <location>
        <position position="211"/>
    </location>
    <ligand>
        <name>substrate</name>
    </ligand>
</feature>
<feature type="binding site" evidence="4">
    <location>
        <position position="128"/>
    </location>
    <ligand>
        <name>substrate</name>
    </ligand>
</feature>
<evidence type="ECO:0000313" key="6">
    <source>
        <dbReference type="Proteomes" id="UP000321787"/>
    </source>
</evidence>
<accession>A0A510UIT8</accession>
<dbReference type="GO" id="GO:0042866">
    <property type="term" value="P:pyruvate biosynthetic process"/>
    <property type="evidence" value="ECO:0007669"/>
    <property type="project" value="UniProtKB-UniRule"/>
</dbReference>
<keyword evidence="1 4" id="KW-0963">Cytoplasm</keyword>
<dbReference type="PANTHER" id="PTHR38683">
    <property type="entry name" value="CHORISMATE PYRUVATE-LYASE"/>
    <property type="match status" value="1"/>
</dbReference>
<proteinExistence type="inferred from homology"/>
<keyword evidence="3 4" id="KW-0456">Lyase</keyword>
<keyword evidence="2 4" id="KW-0831">Ubiquinone biosynthesis</keyword>
<evidence type="ECO:0000256" key="2">
    <source>
        <dbReference type="ARBA" id="ARBA00022688"/>
    </source>
</evidence>
<reference evidence="5 6" key="1">
    <citation type="submission" date="2019-07" db="EMBL/GenBank/DDBJ databases">
        <title>Whole genome shotgun sequence of Aliivibrio fischeri NBRC 101058.</title>
        <authorList>
            <person name="Hosoyama A."/>
            <person name="Uohara A."/>
            <person name="Ohji S."/>
            <person name="Ichikawa N."/>
        </authorList>
    </citation>
    <scope>NUCLEOTIDE SEQUENCE [LARGE SCALE GENOMIC DNA]</scope>
    <source>
        <strain evidence="5 6">NBRC 101058</strain>
    </source>
</reference>
<evidence type="ECO:0000256" key="4">
    <source>
        <dbReference type="HAMAP-Rule" id="MF_01632"/>
    </source>
</evidence>
<comment type="caution">
    <text evidence="4">Lacks conserved residue(s) required for the propagation of feature annotation.</text>
</comment>
<name>A0A510UIT8_ALIFS</name>
<dbReference type="EC" id="4.1.3.40" evidence="4"/>
<comment type="similarity">
    <text evidence="4">Belongs to the UbiC family.</text>
</comment>
<keyword evidence="4 5" id="KW-0670">Pyruvate</keyword>